<dbReference type="Proteomes" id="UP000035680">
    <property type="component" value="Unassembled WGS sequence"/>
</dbReference>
<keyword evidence="3" id="KW-1185">Reference proteome</keyword>
<evidence type="ECO:0000256" key="1">
    <source>
        <dbReference type="ARBA" id="ARBA00023267"/>
    </source>
</evidence>
<dbReference type="PROSITE" id="PS50968">
    <property type="entry name" value="BIOTINYL_LIPOYL"/>
    <property type="match status" value="1"/>
</dbReference>
<dbReference type="Pfam" id="PF00364">
    <property type="entry name" value="Biotin_lipoyl"/>
    <property type="match status" value="1"/>
</dbReference>
<dbReference type="CDD" id="cd06850">
    <property type="entry name" value="biotinyl_domain"/>
    <property type="match status" value="1"/>
</dbReference>
<evidence type="ECO:0000259" key="2">
    <source>
        <dbReference type="PROSITE" id="PS50968"/>
    </source>
</evidence>
<name>A0A0K0FFK0_STRVS</name>
<protein>
    <submittedName>
        <fullName evidence="4">Lipoyl-binding domain-containing protein</fullName>
    </submittedName>
</protein>
<dbReference type="STRING" id="75913.A0A0K0FFK0"/>
<dbReference type="WBParaSite" id="SVE_0764300.1">
    <property type="protein sequence ID" value="SVE_0764300.1"/>
    <property type="gene ID" value="SVE_0764300"/>
</dbReference>
<dbReference type="InterPro" id="IPR000089">
    <property type="entry name" value="Biotin_lipoyl"/>
</dbReference>
<feature type="domain" description="Lipoyl-binding" evidence="2">
    <location>
        <begin position="6"/>
        <end position="83"/>
    </location>
</feature>
<proteinExistence type="predicted"/>
<evidence type="ECO:0000313" key="3">
    <source>
        <dbReference type="Proteomes" id="UP000035680"/>
    </source>
</evidence>
<organism evidence="3 4">
    <name type="scientific">Strongyloides venezuelensis</name>
    <name type="common">Threadworm</name>
    <dbReference type="NCBI Taxonomy" id="75913"/>
    <lineage>
        <taxon>Eukaryota</taxon>
        <taxon>Metazoa</taxon>
        <taxon>Ecdysozoa</taxon>
        <taxon>Nematoda</taxon>
        <taxon>Chromadorea</taxon>
        <taxon>Rhabditida</taxon>
        <taxon>Tylenchina</taxon>
        <taxon>Panagrolaimomorpha</taxon>
        <taxon>Strongyloidoidea</taxon>
        <taxon>Strongyloididae</taxon>
        <taxon>Strongyloides</taxon>
    </lineage>
</organism>
<accession>A0A0K0FFK0</accession>
<dbReference type="InterPro" id="IPR050709">
    <property type="entry name" value="Biotin_Carboxyl_Carrier/Decarb"/>
</dbReference>
<dbReference type="InterPro" id="IPR011053">
    <property type="entry name" value="Single_hybrid_motif"/>
</dbReference>
<dbReference type="PANTHER" id="PTHR45266">
    <property type="entry name" value="OXALOACETATE DECARBOXYLASE ALPHA CHAIN"/>
    <property type="match status" value="1"/>
</dbReference>
<dbReference type="PANTHER" id="PTHR45266:SF3">
    <property type="entry name" value="OXALOACETATE DECARBOXYLASE ALPHA CHAIN"/>
    <property type="match status" value="1"/>
</dbReference>
<dbReference type="Gene3D" id="2.40.50.100">
    <property type="match status" value="1"/>
</dbReference>
<dbReference type="AlphaFoldDB" id="A0A0K0FFK0"/>
<keyword evidence="1" id="KW-0092">Biotin</keyword>
<evidence type="ECO:0000313" key="4">
    <source>
        <dbReference type="WBParaSite" id="SVE_0764300.1"/>
    </source>
</evidence>
<dbReference type="SUPFAM" id="SSF51230">
    <property type="entry name" value="Single hybrid motif"/>
    <property type="match status" value="1"/>
</dbReference>
<reference evidence="3" key="1">
    <citation type="submission" date="2014-07" db="EMBL/GenBank/DDBJ databases">
        <authorList>
            <person name="Martin A.A"/>
            <person name="De Silva N."/>
        </authorList>
    </citation>
    <scope>NUCLEOTIDE SEQUENCE</scope>
</reference>
<sequence length="83" mass="9145">MDFTSEVPVNDNKQTVIISPNPGIIENIKVKIGDIVNEGQELLVIQSMKMQSKLLAIKNGRVKNVNCKVGDNINIGEVLIELE</sequence>
<reference evidence="4" key="2">
    <citation type="submission" date="2015-08" db="UniProtKB">
        <authorList>
            <consortium name="WormBaseParasite"/>
        </authorList>
    </citation>
    <scope>IDENTIFICATION</scope>
</reference>